<dbReference type="Proteomes" id="UP000252519">
    <property type="component" value="Unassembled WGS sequence"/>
</dbReference>
<evidence type="ECO:0000313" key="2">
    <source>
        <dbReference type="Proteomes" id="UP000252519"/>
    </source>
</evidence>
<comment type="caution">
    <text evidence="1">The sequence shown here is derived from an EMBL/GenBank/DDBJ whole genome shotgun (WGS) entry which is preliminary data.</text>
</comment>
<gene>
    <name evidence="1" type="ORF">ANCCAN_18848</name>
</gene>
<evidence type="ECO:0000313" key="1">
    <source>
        <dbReference type="EMBL" id="RCN35282.1"/>
    </source>
</evidence>
<organism evidence="1 2">
    <name type="scientific">Ancylostoma caninum</name>
    <name type="common">Dog hookworm</name>
    <dbReference type="NCBI Taxonomy" id="29170"/>
    <lineage>
        <taxon>Eukaryota</taxon>
        <taxon>Metazoa</taxon>
        <taxon>Ecdysozoa</taxon>
        <taxon>Nematoda</taxon>
        <taxon>Chromadorea</taxon>
        <taxon>Rhabditida</taxon>
        <taxon>Rhabditina</taxon>
        <taxon>Rhabditomorpha</taxon>
        <taxon>Strongyloidea</taxon>
        <taxon>Ancylostomatidae</taxon>
        <taxon>Ancylostomatinae</taxon>
        <taxon>Ancylostoma</taxon>
    </lineage>
</organism>
<dbReference type="AlphaFoldDB" id="A0A368FT70"/>
<accession>A0A368FT70</accession>
<dbReference type="OrthoDB" id="10565537at2759"/>
<keyword evidence="2" id="KW-1185">Reference proteome</keyword>
<name>A0A368FT70_ANCCA</name>
<sequence length="94" mass="10250">MAILPIQSEYDYSYSGEVFTIRTLPPGFSLATTTASSDYDYSTEDEKEQSKVAASSTAVITTTPAQTTTTIEVAKHNNYNGNYDTKIAPNRGLQ</sequence>
<proteinExistence type="predicted"/>
<reference evidence="1 2" key="1">
    <citation type="submission" date="2014-10" db="EMBL/GenBank/DDBJ databases">
        <title>Draft genome of the hookworm Ancylostoma caninum.</title>
        <authorList>
            <person name="Mitreva M."/>
        </authorList>
    </citation>
    <scope>NUCLEOTIDE SEQUENCE [LARGE SCALE GENOMIC DNA]</scope>
    <source>
        <strain evidence="1 2">Baltimore</strain>
    </source>
</reference>
<dbReference type="EMBL" id="JOJR01000680">
    <property type="protein sequence ID" value="RCN35282.1"/>
    <property type="molecule type" value="Genomic_DNA"/>
</dbReference>
<protein>
    <submittedName>
        <fullName evidence="1">Uncharacterized protein</fullName>
    </submittedName>
</protein>